<gene>
    <name evidence="2" type="ORF">C1O36_05945</name>
    <name evidence="3" type="ORF">NCTC12218_00257</name>
</gene>
<evidence type="ECO:0000313" key="2">
    <source>
        <dbReference type="EMBL" id="NHA34068.1"/>
    </source>
</evidence>
<accession>A0A7Z7VW95</accession>
<evidence type="ECO:0000313" key="4">
    <source>
        <dbReference type="Proteomes" id="UP000264146"/>
    </source>
</evidence>
<protein>
    <submittedName>
        <fullName evidence="2">DUF2648 domain-containing protein</fullName>
    </submittedName>
    <submittedName>
        <fullName evidence="3">Protein of uncharacterized function (DUF2648)</fullName>
    </submittedName>
</protein>
<dbReference type="Proteomes" id="UP000264146">
    <property type="component" value="Chromosome"/>
</dbReference>
<dbReference type="Proteomes" id="UP000572988">
    <property type="component" value="Unassembled WGS sequence"/>
</dbReference>
<dbReference type="EMBL" id="LR962863">
    <property type="protein sequence ID" value="CAD7358676.1"/>
    <property type="molecule type" value="Genomic_DNA"/>
</dbReference>
<evidence type="ECO:0000313" key="1">
    <source>
        <dbReference type="EMBL" id="CAD7358676.1"/>
    </source>
</evidence>
<evidence type="ECO:0000313" key="3">
    <source>
        <dbReference type="EMBL" id="SUM86405.1"/>
    </source>
</evidence>
<dbReference type="EMBL" id="POVK01000016">
    <property type="protein sequence ID" value="NHA34068.1"/>
    <property type="molecule type" value="Genomic_DNA"/>
</dbReference>
<sequence>MKKLVIVATVLTAAFVALKRYQEHVNKMPNIEY</sequence>
<dbReference type="EMBL" id="UHEF01000001">
    <property type="protein sequence ID" value="SUM86405.1"/>
    <property type="molecule type" value="Genomic_DNA"/>
</dbReference>
<reference evidence="1 4" key="3">
    <citation type="submission" date="2020-11" db="EMBL/GenBank/DDBJ databases">
        <authorList>
            <consortium name="Pathogen Informatics"/>
        </authorList>
    </citation>
    <scope>NUCLEOTIDE SEQUENCE [LARGE SCALE GENOMIC DNA]</scope>
    <source>
        <strain evidence="1 4">NCTC12218</strain>
    </source>
</reference>
<dbReference type="GeneID" id="72413364"/>
<keyword evidence="5" id="KW-1185">Reference proteome</keyword>
<organism evidence="3">
    <name type="scientific">Staphylococcus schleiferi</name>
    <dbReference type="NCBI Taxonomy" id="1295"/>
    <lineage>
        <taxon>Bacteria</taxon>
        <taxon>Bacillati</taxon>
        <taxon>Bacillota</taxon>
        <taxon>Bacilli</taxon>
        <taxon>Bacillales</taxon>
        <taxon>Staphylococcaceae</taxon>
        <taxon>Staphylococcus</taxon>
    </lineage>
</organism>
<dbReference type="AlphaFoldDB" id="A0A7Z7VW95"/>
<reference evidence="3" key="2">
    <citation type="submission" date="2018-06" db="EMBL/GenBank/DDBJ databases">
        <authorList>
            <consortium name="Pathogen Informatics"/>
            <person name="Doyle S."/>
        </authorList>
    </citation>
    <scope>NUCLEOTIDE SEQUENCE [LARGE SCALE GENOMIC DNA]</scope>
    <source>
        <strain evidence="3">NCTC12218</strain>
    </source>
</reference>
<name>A0A7Z7VW95_STASC</name>
<proteinExistence type="predicted"/>
<dbReference type="NCBIfam" id="NF040843">
    <property type="entry name" value="SE2200_fam"/>
    <property type="match status" value="1"/>
</dbReference>
<dbReference type="RefSeq" id="WP_016425969.1">
    <property type="nucleotide sequence ID" value="NZ_CABKRV010000002.1"/>
</dbReference>
<reference evidence="2 5" key="1">
    <citation type="submission" date="2018-01" db="EMBL/GenBank/DDBJ databases">
        <title>Complete genome sequence of Staphylococcus Scheliferi isolated from human.</title>
        <authorList>
            <person name="Abouelkhair M.A."/>
            <person name="Bemis D.A."/>
            <person name="Kania S.A."/>
        </authorList>
    </citation>
    <scope>NUCLEOTIDE SEQUENCE [LARGE SCALE GENOMIC DNA]</scope>
    <source>
        <strain evidence="2 5">ATCC 43808</strain>
    </source>
</reference>
<evidence type="ECO:0000313" key="5">
    <source>
        <dbReference type="Proteomes" id="UP000572988"/>
    </source>
</evidence>